<dbReference type="EMBL" id="MT498036">
    <property type="protein sequence ID" value="QKY78499.1"/>
    <property type="molecule type" value="Genomic_DNA"/>
</dbReference>
<evidence type="ECO:0000313" key="4">
    <source>
        <dbReference type="Proteomes" id="UP000516468"/>
    </source>
</evidence>
<dbReference type="SUPFAM" id="SSF52980">
    <property type="entry name" value="Restriction endonuclease-like"/>
    <property type="match status" value="1"/>
</dbReference>
<name>A0A7G3V985_9CAUD</name>
<protein>
    <submittedName>
        <fullName evidence="3">RecE-like endonuclease</fullName>
    </submittedName>
</protein>
<dbReference type="InterPro" id="IPR011604">
    <property type="entry name" value="PDDEXK-like_dom_sf"/>
</dbReference>
<keyword evidence="4" id="KW-1185">Reference proteome</keyword>
<proteinExistence type="predicted"/>
<evidence type="ECO:0000259" key="2">
    <source>
        <dbReference type="Pfam" id="PF09588"/>
    </source>
</evidence>
<feature type="domain" description="YqaJ viral recombinase" evidence="2">
    <location>
        <begin position="29"/>
        <end position="173"/>
    </location>
</feature>
<dbReference type="RefSeq" id="YP_010002711.1">
    <property type="nucleotide sequence ID" value="NC_053247.1"/>
</dbReference>
<sequence length="391" mass="43605">MTGIMNPFAEHTVMLEQHDVTTLDGRIAWLEQRRDGIGSSDASSVLGMNKWDDATPWHVFMDKTGQIPLDDGLDSEQMEIGREVESAIVRMVARRLGVEYTTGLPALASKARPWQRSNLDAVLWMPDENDGDLFIPIPFEAKNTSEYQLEDWVDQVPDHAELQILHTLAVTGAPYGYVGGMVGGRMIVYKRIDRDDEFLDHITHVEAGMWARIQAALGVLADPDIDAETCRAELRKLEPPLTHRDTVGAILRASARPDAEAKVVDAAVAAEARAWMAAKDQASQAEKDAKAAKDEARNNLVRIADGHDVIVESTIETDEFGESRTVDKVISRLSRSTFAKTRFVADHPDIADVTMKKIEVLDTDALQREHPDLYDRYRARTVRGPRKSDPQ</sequence>
<reference evidence="3 4" key="1">
    <citation type="submission" date="2020-05" db="EMBL/GenBank/DDBJ databases">
        <authorList>
            <person name="Mick M."/>
            <person name="Mijatovic I."/>
            <person name="Miller A.J."/>
            <person name="Stuckman S.A."/>
            <person name="Volas E.M."/>
            <person name="Daniels C.J."/>
            <person name="Breitenberger C.A."/>
            <person name="Ball S.L."/>
            <person name="Garlena R.A."/>
            <person name="Russell D.A."/>
            <person name="Pope W.H."/>
            <person name="Jacobs-Sera D."/>
            <person name="Hatfull G.F."/>
        </authorList>
    </citation>
    <scope>NUCLEOTIDE SEQUENCE [LARGE SCALE GENOMIC DNA]</scope>
</reference>
<keyword evidence="3" id="KW-0255">Endonuclease</keyword>
<dbReference type="GeneID" id="63027263"/>
<dbReference type="Pfam" id="PF09588">
    <property type="entry name" value="YqaJ"/>
    <property type="match status" value="1"/>
</dbReference>
<evidence type="ECO:0000313" key="3">
    <source>
        <dbReference type="EMBL" id="QKY78499.1"/>
    </source>
</evidence>
<organism evidence="3 4">
    <name type="scientific">Gordonia Phage Zitch</name>
    <dbReference type="NCBI Taxonomy" id="2743909"/>
    <lineage>
        <taxon>Viruses</taxon>
        <taxon>Duplodnaviria</taxon>
        <taxon>Heunggongvirae</taxon>
        <taxon>Uroviricota</taxon>
        <taxon>Caudoviricetes</taxon>
        <taxon>Stackebrandtviridae</taxon>
        <taxon>Schenleyvirinae</taxon>
        <taxon>Zitchvirus</taxon>
        <taxon>Zitchvirus zitch</taxon>
    </lineage>
</organism>
<feature type="region of interest" description="Disordered" evidence="1">
    <location>
        <begin position="372"/>
        <end position="391"/>
    </location>
</feature>
<evidence type="ECO:0000256" key="1">
    <source>
        <dbReference type="SAM" id="MobiDB-lite"/>
    </source>
</evidence>
<dbReference type="InterPro" id="IPR019080">
    <property type="entry name" value="YqaJ_viral_recombinase"/>
</dbReference>
<dbReference type="KEGG" id="vg:63027263"/>
<dbReference type="GO" id="GO:0004519">
    <property type="term" value="F:endonuclease activity"/>
    <property type="evidence" value="ECO:0007669"/>
    <property type="project" value="UniProtKB-KW"/>
</dbReference>
<dbReference type="Proteomes" id="UP000516468">
    <property type="component" value="Segment"/>
</dbReference>
<keyword evidence="3" id="KW-0540">Nuclease</keyword>
<dbReference type="InterPro" id="IPR011335">
    <property type="entry name" value="Restrct_endonuc-II-like"/>
</dbReference>
<dbReference type="Gene3D" id="3.90.320.10">
    <property type="match status" value="1"/>
</dbReference>
<accession>A0A7G3V985</accession>
<keyword evidence="3" id="KW-0378">Hydrolase</keyword>
<gene>
    <name evidence="3" type="primary">53</name>
    <name evidence="3" type="ORF">SEA_ZITCH_53</name>
</gene>